<dbReference type="EMBL" id="HG996471">
    <property type="protein sequence ID" value="CAG1845928.1"/>
    <property type="molecule type" value="Genomic_DNA"/>
</dbReference>
<gene>
    <name evidence="1" type="ORF">GSMUA_157230.1</name>
</gene>
<accession>A0A8D7AAF3</accession>
<reference evidence="1" key="1">
    <citation type="submission" date="2021-03" db="EMBL/GenBank/DDBJ databases">
        <authorList>
            <consortium name="Genoscope - CEA"/>
            <person name="William W."/>
        </authorList>
    </citation>
    <scope>NUCLEOTIDE SEQUENCE</scope>
    <source>
        <strain evidence="1">Doubled-haploid Pahang</strain>
    </source>
</reference>
<evidence type="ECO:0000313" key="1">
    <source>
        <dbReference type="EMBL" id="CAG1845928.1"/>
    </source>
</evidence>
<name>A0A8D7AAF3_MUSAM</name>
<sequence>MLFSNQYRHHHYFGESTVNSRIEAKIDDTDPSIHPRSFASPGVQRLCPEIFFRLVQATNSALLECVVRSIDESLLVKIESGGPMQYFATWLSSSLVISLLPIHLPLTFTT</sequence>
<dbReference type="AlphaFoldDB" id="A0A8D7AAF3"/>
<proteinExistence type="predicted"/>
<organism evidence="1">
    <name type="scientific">Musa acuminata subsp. malaccensis</name>
    <name type="common">Wild banana</name>
    <name type="synonym">Musa malaccensis</name>
    <dbReference type="NCBI Taxonomy" id="214687"/>
    <lineage>
        <taxon>Eukaryota</taxon>
        <taxon>Viridiplantae</taxon>
        <taxon>Streptophyta</taxon>
        <taxon>Embryophyta</taxon>
        <taxon>Tracheophyta</taxon>
        <taxon>Spermatophyta</taxon>
        <taxon>Magnoliopsida</taxon>
        <taxon>Liliopsida</taxon>
        <taxon>Zingiberales</taxon>
        <taxon>Musaceae</taxon>
        <taxon>Musa</taxon>
    </lineage>
</organism>
<protein>
    <submittedName>
        <fullName evidence="1">(wild Malaysian banana) hypothetical protein</fullName>
    </submittedName>
</protein>